<dbReference type="InterPro" id="IPR052462">
    <property type="entry name" value="SLIRP/GR-RBP-like"/>
</dbReference>
<evidence type="ECO:0000313" key="4">
    <source>
        <dbReference type="EMBL" id="KAG0451570.1"/>
    </source>
</evidence>
<dbReference type="EMBL" id="JADCNL010000051">
    <property type="protein sequence ID" value="KAG0451570.1"/>
    <property type="molecule type" value="Genomic_DNA"/>
</dbReference>
<dbReference type="SUPFAM" id="SSF54928">
    <property type="entry name" value="RNA-binding domain, RBD"/>
    <property type="match status" value="1"/>
</dbReference>
<keyword evidence="8" id="KW-1185">Reference proteome</keyword>
<dbReference type="PROSITE" id="PS50102">
    <property type="entry name" value="RRM"/>
    <property type="match status" value="1"/>
</dbReference>
<organism evidence="6 9">
    <name type="scientific">Vanilla planifolia</name>
    <name type="common">Vanilla</name>
    <dbReference type="NCBI Taxonomy" id="51239"/>
    <lineage>
        <taxon>Eukaryota</taxon>
        <taxon>Viridiplantae</taxon>
        <taxon>Streptophyta</taxon>
        <taxon>Embryophyta</taxon>
        <taxon>Tracheophyta</taxon>
        <taxon>Spermatophyta</taxon>
        <taxon>Magnoliopsida</taxon>
        <taxon>Liliopsida</taxon>
        <taxon>Asparagales</taxon>
        <taxon>Orchidaceae</taxon>
        <taxon>Vanilloideae</taxon>
        <taxon>Vanilleae</taxon>
        <taxon>Vanilla</taxon>
    </lineage>
</organism>
<dbReference type="InterPro" id="IPR012677">
    <property type="entry name" value="Nucleotide-bd_a/b_plait_sf"/>
</dbReference>
<dbReference type="InterPro" id="IPR000504">
    <property type="entry name" value="RRM_dom"/>
</dbReference>
<sequence>MVEMAAACSLVSAAKPLIFATASSLPSTSRSGGGKNDSPSNLPLASKIFVRNLSYSTTVDSLVNLFSRFGHVVEVKLAHQEERKRSKGYAFIQYSTQEDAILAVEEMDLKLFNGRKVYVEIAKPMHGGFIAYPKTSGPPSTQFPEAD</sequence>
<evidence type="ECO:0000313" key="8">
    <source>
        <dbReference type="Proteomes" id="UP000636800"/>
    </source>
</evidence>
<reference evidence="8 9" key="1">
    <citation type="journal article" date="2020" name="Nat. Food">
        <title>A phased Vanilla planifolia genome enables genetic improvement of flavour and production.</title>
        <authorList>
            <person name="Hasing T."/>
            <person name="Tang H."/>
            <person name="Brym M."/>
            <person name="Khazi F."/>
            <person name="Huang T."/>
            <person name="Chambers A.H."/>
        </authorList>
    </citation>
    <scope>NUCLEOTIDE SEQUENCE [LARGE SCALE GENOMIC DNA]</scope>
    <source>
        <tissue evidence="6">Leaf</tissue>
    </source>
</reference>
<dbReference type="CDD" id="cd00590">
    <property type="entry name" value="RRM_SF"/>
    <property type="match status" value="1"/>
</dbReference>
<dbReference type="EMBL" id="JADCNM010000008">
    <property type="protein sequence ID" value="KAG0471260.1"/>
    <property type="molecule type" value="Genomic_DNA"/>
</dbReference>
<name>A0A835QLM5_VANPL</name>
<dbReference type="InterPro" id="IPR035979">
    <property type="entry name" value="RBD_domain_sf"/>
</dbReference>
<dbReference type="GO" id="GO:0003723">
    <property type="term" value="F:RNA binding"/>
    <property type="evidence" value="ECO:0007669"/>
    <property type="project" value="UniProtKB-UniRule"/>
</dbReference>
<evidence type="ECO:0000256" key="2">
    <source>
        <dbReference type="PROSITE-ProRule" id="PRU00176"/>
    </source>
</evidence>
<dbReference type="PANTHER" id="PTHR48027">
    <property type="entry name" value="HETEROGENEOUS NUCLEAR RIBONUCLEOPROTEIN 87F-RELATED"/>
    <property type="match status" value="1"/>
</dbReference>
<gene>
    <name evidence="6" type="ORF">HPP92_015683</name>
    <name evidence="7" type="ORF">HPP92_015806</name>
    <name evidence="5" type="ORF">HPP92_016421</name>
    <name evidence="4" type="ORF">HPP92_026369</name>
</gene>
<dbReference type="EMBL" id="JADCNL010000008">
    <property type="protein sequence ID" value="KAG0469721.1"/>
    <property type="molecule type" value="Genomic_DNA"/>
</dbReference>
<evidence type="ECO:0000259" key="3">
    <source>
        <dbReference type="PROSITE" id="PS50102"/>
    </source>
</evidence>
<evidence type="ECO:0000313" key="5">
    <source>
        <dbReference type="EMBL" id="KAG0469721.1"/>
    </source>
</evidence>
<dbReference type="Proteomes" id="UP000639772">
    <property type="component" value="Unassembled WGS sequence"/>
</dbReference>
<dbReference type="Gene3D" id="3.30.70.330">
    <property type="match status" value="1"/>
</dbReference>
<evidence type="ECO:0000313" key="9">
    <source>
        <dbReference type="Proteomes" id="UP000639772"/>
    </source>
</evidence>
<evidence type="ECO:0000313" key="7">
    <source>
        <dbReference type="EMBL" id="KAG0471260.1"/>
    </source>
</evidence>
<dbReference type="Proteomes" id="UP000636800">
    <property type="component" value="Unassembled WGS sequence"/>
</dbReference>
<protein>
    <recommendedName>
        <fullName evidence="3">RRM domain-containing protein</fullName>
    </recommendedName>
</protein>
<dbReference type="SMART" id="SM00360">
    <property type="entry name" value="RRM"/>
    <property type="match status" value="1"/>
</dbReference>
<accession>A0A835QLM5</accession>
<dbReference type="Pfam" id="PF00076">
    <property type="entry name" value="RRM_1"/>
    <property type="match status" value="1"/>
</dbReference>
<dbReference type="EMBL" id="JADCNM010000008">
    <property type="protein sequence ID" value="KAG0471137.1"/>
    <property type="molecule type" value="Genomic_DNA"/>
</dbReference>
<comment type="caution">
    <text evidence="6">The sequence shown here is derived from an EMBL/GenBank/DDBJ whole genome shotgun (WGS) entry which is preliminary data.</text>
</comment>
<evidence type="ECO:0000256" key="1">
    <source>
        <dbReference type="ARBA" id="ARBA00022884"/>
    </source>
</evidence>
<keyword evidence="1 2" id="KW-0694">RNA-binding</keyword>
<dbReference type="AlphaFoldDB" id="A0A835QLM5"/>
<evidence type="ECO:0000313" key="6">
    <source>
        <dbReference type="EMBL" id="KAG0471137.1"/>
    </source>
</evidence>
<dbReference type="OrthoDB" id="768204at2759"/>
<feature type="domain" description="RRM" evidence="3">
    <location>
        <begin position="46"/>
        <end position="124"/>
    </location>
</feature>
<proteinExistence type="predicted"/>